<comment type="caution">
    <text evidence="2">The sequence shown here is derived from an EMBL/GenBank/DDBJ whole genome shotgun (WGS) entry which is preliminary data.</text>
</comment>
<dbReference type="Gene3D" id="2.20.140.10">
    <property type="entry name" value="WGR domain"/>
    <property type="match status" value="1"/>
</dbReference>
<accession>A0ABU8GVC8</accession>
<protein>
    <submittedName>
        <fullName evidence="2">WGR domain-containing protein</fullName>
    </submittedName>
</protein>
<dbReference type="SMART" id="SM00773">
    <property type="entry name" value="WGR"/>
    <property type="match status" value="1"/>
</dbReference>
<evidence type="ECO:0000313" key="3">
    <source>
        <dbReference type="Proteomes" id="UP001365781"/>
    </source>
</evidence>
<feature type="non-terminal residue" evidence="2">
    <location>
        <position position="91"/>
    </location>
</feature>
<keyword evidence="3" id="KW-1185">Reference proteome</keyword>
<dbReference type="SUPFAM" id="SSF142921">
    <property type="entry name" value="WGR domain-like"/>
    <property type="match status" value="1"/>
</dbReference>
<reference evidence="2 3" key="1">
    <citation type="submission" date="2024-03" db="EMBL/GenBank/DDBJ databases">
        <title>First Report of Pectobacterium brasiliscabiei causing potato scab in china.</title>
        <authorList>
            <person name="Handique U."/>
        </authorList>
    </citation>
    <scope>NUCLEOTIDE SEQUENCE [LARGE SCALE GENOMIC DNA]</scope>
    <source>
        <strain evidence="2 3">ZRIMU1503</strain>
    </source>
</reference>
<dbReference type="InterPro" id="IPR008893">
    <property type="entry name" value="WGR_domain"/>
</dbReference>
<feature type="non-terminal residue" evidence="2">
    <location>
        <position position="1"/>
    </location>
</feature>
<dbReference type="InterPro" id="IPR036930">
    <property type="entry name" value="WGR_dom_sf"/>
</dbReference>
<evidence type="ECO:0000313" key="2">
    <source>
        <dbReference type="EMBL" id="MEI5617160.1"/>
    </source>
</evidence>
<gene>
    <name evidence="2" type="ORF">WB403_49575</name>
</gene>
<feature type="domain" description="WGR" evidence="1">
    <location>
        <begin position="1"/>
        <end position="88"/>
    </location>
</feature>
<dbReference type="Pfam" id="PF05406">
    <property type="entry name" value="WGR"/>
    <property type="match status" value="1"/>
</dbReference>
<proteinExistence type="predicted"/>
<organism evidence="2 3">
    <name type="scientific">Streptomyces brasiliscabiei</name>
    <dbReference type="NCBI Taxonomy" id="2736302"/>
    <lineage>
        <taxon>Bacteria</taxon>
        <taxon>Bacillati</taxon>
        <taxon>Actinomycetota</taxon>
        <taxon>Actinomycetes</taxon>
        <taxon>Kitasatosporales</taxon>
        <taxon>Streptomycetaceae</taxon>
        <taxon>Streptomyces</taxon>
    </lineage>
</organism>
<dbReference type="EMBL" id="JBBAYM010000280">
    <property type="protein sequence ID" value="MEI5617160.1"/>
    <property type="molecule type" value="Genomic_DNA"/>
</dbReference>
<dbReference type="PROSITE" id="PS51977">
    <property type="entry name" value="WGR"/>
    <property type="match status" value="1"/>
</dbReference>
<dbReference type="RefSeq" id="WP_336559061.1">
    <property type="nucleotide sequence ID" value="NZ_JBBAYM010000280.1"/>
</dbReference>
<sequence>QTIVKSTALFFKDGTSDKEYNAMIEEVAGGYLVNFAYGRRGNATSTGTKTTSPVTLDAAEKIYAKLVQEKTSKGYVPDGAGTPFSGIQNAG</sequence>
<dbReference type="Proteomes" id="UP001365781">
    <property type="component" value="Unassembled WGS sequence"/>
</dbReference>
<name>A0ABU8GVC8_9ACTN</name>
<evidence type="ECO:0000259" key="1">
    <source>
        <dbReference type="PROSITE" id="PS51977"/>
    </source>
</evidence>